<comment type="caution">
    <text evidence="1">The sequence shown here is derived from an EMBL/GenBank/DDBJ whole genome shotgun (WGS) entry which is preliminary data.</text>
</comment>
<dbReference type="EMBL" id="CM044704">
    <property type="protein sequence ID" value="KAI5667407.1"/>
    <property type="molecule type" value="Genomic_DNA"/>
</dbReference>
<protein>
    <submittedName>
        <fullName evidence="1">Uncharacterized protein</fullName>
    </submittedName>
</protein>
<evidence type="ECO:0000313" key="1">
    <source>
        <dbReference type="EMBL" id="KAI5667407.1"/>
    </source>
</evidence>
<accession>A0ACC0B436</accession>
<evidence type="ECO:0000313" key="2">
    <source>
        <dbReference type="Proteomes" id="UP001060085"/>
    </source>
</evidence>
<gene>
    <name evidence="1" type="ORF">M9H77_17260</name>
</gene>
<keyword evidence="2" id="KW-1185">Reference proteome</keyword>
<reference evidence="2" key="1">
    <citation type="journal article" date="2023" name="Nat. Plants">
        <title>Single-cell RNA sequencing provides a high-resolution roadmap for understanding the multicellular compartmentation of specialized metabolism.</title>
        <authorList>
            <person name="Sun S."/>
            <person name="Shen X."/>
            <person name="Li Y."/>
            <person name="Li Y."/>
            <person name="Wang S."/>
            <person name="Li R."/>
            <person name="Zhang H."/>
            <person name="Shen G."/>
            <person name="Guo B."/>
            <person name="Wei J."/>
            <person name="Xu J."/>
            <person name="St-Pierre B."/>
            <person name="Chen S."/>
            <person name="Sun C."/>
        </authorList>
    </citation>
    <scope>NUCLEOTIDE SEQUENCE [LARGE SCALE GENOMIC DNA]</scope>
</reference>
<sequence length="77" mass="8406">MIALDVSRGAIGTPNLPLHNSQPARGSTNTLNHSSNNSYRNEAQVSETNVIPRLLYTREICSSLDVQITSNVTILLK</sequence>
<proteinExistence type="predicted"/>
<dbReference type="Proteomes" id="UP001060085">
    <property type="component" value="Linkage Group LG04"/>
</dbReference>
<name>A0ACC0B436_CATRO</name>
<organism evidence="1 2">
    <name type="scientific">Catharanthus roseus</name>
    <name type="common">Madagascar periwinkle</name>
    <name type="synonym">Vinca rosea</name>
    <dbReference type="NCBI Taxonomy" id="4058"/>
    <lineage>
        <taxon>Eukaryota</taxon>
        <taxon>Viridiplantae</taxon>
        <taxon>Streptophyta</taxon>
        <taxon>Embryophyta</taxon>
        <taxon>Tracheophyta</taxon>
        <taxon>Spermatophyta</taxon>
        <taxon>Magnoliopsida</taxon>
        <taxon>eudicotyledons</taxon>
        <taxon>Gunneridae</taxon>
        <taxon>Pentapetalae</taxon>
        <taxon>asterids</taxon>
        <taxon>lamiids</taxon>
        <taxon>Gentianales</taxon>
        <taxon>Apocynaceae</taxon>
        <taxon>Rauvolfioideae</taxon>
        <taxon>Vinceae</taxon>
        <taxon>Catharanthinae</taxon>
        <taxon>Catharanthus</taxon>
    </lineage>
</organism>